<evidence type="ECO:0000259" key="4">
    <source>
        <dbReference type="Pfam" id="PF06722"/>
    </source>
</evidence>
<evidence type="ECO:0000256" key="1">
    <source>
        <dbReference type="ARBA" id="ARBA00009995"/>
    </source>
</evidence>
<name>A0ABW1ZM53_9DEIO</name>
<reference evidence="6" key="1">
    <citation type="journal article" date="2019" name="Int. J. Syst. Evol. Microbiol.">
        <title>The Global Catalogue of Microorganisms (GCM) 10K type strain sequencing project: providing services to taxonomists for standard genome sequencing and annotation.</title>
        <authorList>
            <consortium name="The Broad Institute Genomics Platform"/>
            <consortium name="The Broad Institute Genome Sequencing Center for Infectious Disease"/>
            <person name="Wu L."/>
            <person name="Ma J."/>
        </authorList>
    </citation>
    <scope>NUCLEOTIDE SEQUENCE [LARGE SCALE GENOMIC DNA]</scope>
    <source>
        <strain evidence="6">CCUG 63830</strain>
    </source>
</reference>
<evidence type="ECO:0000313" key="5">
    <source>
        <dbReference type="EMBL" id="MFC6662011.1"/>
    </source>
</evidence>
<dbReference type="PANTHER" id="PTHR48050">
    <property type="entry name" value="STEROL 3-BETA-GLUCOSYLTRANSFERASE"/>
    <property type="match status" value="1"/>
</dbReference>
<evidence type="ECO:0000256" key="3">
    <source>
        <dbReference type="SAM" id="MobiDB-lite"/>
    </source>
</evidence>
<dbReference type="InterPro" id="IPR050426">
    <property type="entry name" value="Glycosyltransferase_28"/>
</dbReference>
<dbReference type="CDD" id="cd03784">
    <property type="entry name" value="GT1_Gtf-like"/>
    <property type="match status" value="1"/>
</dbReference>
<proteinExistence type="inferred from homology"/>
<dbReference type="SUPFAM" id="SSF53756">
    <property type="entry name" value="UDP-Glycosyltransferase/glycogen phosphorylase"/>
    <property type="match status" value="1"/>
</dbReference>
<organism evidence="5 6">
    <name type="scientific">Deinococcus multiflagellatus</name>
    <dbReference type="NCBI Taxonomy" id="1656887"/>
    <lineage>
        <taxon>Bacteria</taxon>
        <taxon>Thermotogati</taxon>
        <taxon>Deinococcota</taxon>
        <taxon>Deinococci</taxon>
        <taxon>Deinococcales</taxon>
        <taxon>Deinococcaceae</taxon>
        <taxon>Deinococcus</taxon>
    </lineage>
</organism>
<dbReference type="InterPro" id="IPR002213">
    <property type="entry name" value="UDP_glucos_trans"/>
</dbReference>
<dbReference type="Pfam" id="PF06722">
    <property type="entry name" value="EryCIII-like_C"/>
    <property type="match status" value="1"/>
</dbReference>
<dbReference type="NCBIfam" id="TIGR01426">
    <property type="entry name" value="MGT"/>
    <property type="match status" value="1"/>
</dbReference>
<feature type="domain" description="Erythromycin biosynthesis protein CIII-like C-terminal" evidence="4">
    <location>
        <begin position="261"/>
        <end position="376"/>
    </location>
</feature>
<evidence type="ECO:0000313" key="6">
    <source>
        <dbReference type="Proteomes" id="UP001596317"/>
    </source>
</evidence>
<dbReference type="RefSeq" id="WP_380057775.1">
    <property type="nucleotide sequence ID" value="NZ_JBHSWB010000001.1"/>
</dbReference>
<evidence type="ECO:0000256" key="2">
    <source>
        <dbReference type="ARBA" id="ARBA00022679"/>
    </source>
</evidence>
<dbReference type="Proteomes" id="UP001596317">
    <property type="component" value="Unassembled WGS sequence"/>
</dbReference>
<dbReference type="EMBL" id="JBHSWB010000001">
    <property type="protein sequence ID" value="MFC6662011.1"/>
    <property type="molecule type" value="Genomic_DNA"/>
</dbReference>
<dbReference type="PANTHER" id="PTHR48050:SF13">
    <property type="entry name" value="STEROL 3-BETA-GLUCOSYLTRANSFERASE UGT80A2"/>
    <property type="match status" value="1"/>
</dbReference>
<comment type="caution">
    <text evidence="5">The sequence shown here is derived from an EMBL/GenBank/DDBJ whole genome shotgun (WGS) entry which is preliminary data.</text>
</comment>
<keyword evidence="6" id="KW-1185">Reference proteome</keyword>
<accession>A0ABW1ZM53</accession>
<comment type="similarity">
    <text evidence="1">Belongs to the UDP-glycosyltransferase family.</text>
</comment>
<dbReference type="InterPro" id="IPR006326">
    <property type="entry name" value="UDPGT_MGT-like"/>
</dbReference>
<keyword evidence="2" id="KW-0808">Transferase</keyword>
<gene>
    <name evidence="5" type="ORF">ACFP90_18035</name>
</gene>
<dbReference type="Gene3D" id="3.40.50.2000">
    <property type="entry name" value="Glycogen Phosphorylase B"/>
    <property type="match status" value="2"/>
</dbReference>
<feature type="region of interest" description="Disordered" evidence="3">
    <location>
        <begin position="382"/>
        <end position="412"/>
    </location>
</feature>
<dbReference type="InterPro" id="IPR010610">
    <property type="entry name" value="EryCIII-like_C"/>
</dbReference>
<sequence>MSTIVVFTLSALGHVHPTLPIVSELVQRGHHVVYYCGEEVRAKIEATGATFRPIAWDFRSVERSQQPRLSAYALAQAHCAAALLPQLLAEVEALAPAGVLADFMCLWGRMVARTLKLPLVNISSGFALGPGVLPPRPMLMALDVGPAPLPGGREVLELRRLTAQLARQYAAPPMQTQFDLLSMDGDDVLVCTAQAFQPRGERFPAHFHFIGPSVAPRAEQPPTLGPLDDRPLVYVSLGTVFNRKPDFFRQCVAAFADGAYQVILSVGDRTDPAVLGPLPDHIQARAYVPQLEVLSRASVFVSHAGMNSVSEAISQEVPVVAVPQAADQFTIAQRVAQLGIGRTLQPFQRSARQLRAAVDALVHDTAVRGRCRDLRRAFEQAGGPPARRRLLRRGWPEGSRGTRPADESAPPA</sequence>
<protein>
    <submittedName>
        <fullName evidence="5">Macrolide family glycosyltransferase</fullName>
    </submittedName>
</protein>